<organism evidence="3">
    <name type="scientific">Entransia fimbriata</name>
    <dbReference type="NCBI Taxonomy" id="130991"/>
    <lineage>
        <taxon>Eukaryota</taxon>
        <taxon>Viridiplantae</taxon>
        <taxon>Streptophyta</taxon>
        <taxon>Klebsormidiophyceae</taxon>
        <taxon>Entransiales</taxon>
        <taxon>Entransiaceae</taxon>
        <taxon>Entransia</taxon>
    </lineage>
</organism>
<gene>
    <name evidence="3" type="primary">ycf20</name>
</gene>
<dbReference type="Pfam" id="PF04483">
    <property type="entry name" value="DUF565"/>
    <property type="match status" value="1"/>
</dbReference>
<name>A0A191T4U8_9VIRI</name>
<proteinExistence type="inferred from homology"/>
<keyword evidence="3" id="KW-0934">Plastid</keyword>
<dbReference type="AlphaFoldDB" id="A0A191T4U8"/>
<keyword evidence="3" id="KW-0150">Chloroplast</keyword>
<accession>A0A191T4U8</accession>
<keyword evidence="2" id="KW-1133">Transmembrane helix</keyword>
<dbReference type="PANTHER" id="PTHR33787:SF4">
    <property type="entry name" value="YCF20-LIKE PROTEIN"/>
    <property type="match status" value="1"/>
</dbReference>
<keyword evidence="2" id="KW-0472">Membrane</keyword>
<dbReference type="EMBL" id="KU646490">
    <property type="protein sequence ID" value="ANI25427.1"/>
    <property type="molecule type" value="Genomic_DNA"/>
</dbReference>
<dbReference type="RefSeq" id="YP_009256719.1">
    <property type="nucleotide sequence ID" value="NC_030313.1"/>
</dbReference>
<keyword evidence="2" id="KW-0812">Transmembrane</keyword>
<feature type="transmembrane region" description="Helical" evidence="2">
    <location>
        <begin position="102"/>
        <end position="123"/>
    </location>
</feature>
<dbReference type="GeneID" id="27986474"/>
<dbReference type="EMBL" id="KU646490">
    <property type="protein sequence ID" value="ANI25421.1"/>
    <property type="molecule type" value="Genomic_DNA"/>
</dbReference>
<comment type="similarity">
    <text evidence="1">Belongs to the ycf20 family.</text>
</comment>
<sequence>MLSFLFKSSLFASCKSKDPFIPKSTSKGTKGLLNTNTNVVRSIPSLMNKFQTRLQRLYNEVLYMFKFKTKDLGPLKILFVLLGFFQATALSTILGQTGDWDVLVSGALVALTEFLSFLFYTSMKLERDENARKAFQRFNPWSIPCFSHVTDFKNLDFDIFLDLINQWKIGLIYGLFVDSFKLGS</sequence>
<feature type="transmembrane region" description="Helical" evidence="2">
    <location>
        <begin position="75"/>
        <end position="96"/>
    </location>
</feature>
<evidence type="ECO:0000256" key="2">
    <source>
        <dbReference type="SAM" id="Phobius"/>
    </source>
</evidence>
<geneLocation type="chloroplast" evidence="3"/>
<evidence type="ECO:0000256" key="1">
    <source>
        <dbReference type="ARBA" id="ARBA00009846"/>
    </source>
</evidence>
<dbReference type="RefSeq" id="YP_009256723.1">
    <property type="nucleotide sequence ID" value="NC_030313.1"/>
</dbReference>
<dbReference type="PANTHER" id="PTHR33787">
    <property type="match status" value="1"/>
</dbReference>
<dbReference type="GeneID" id="27986445"/>
<evidence type="ECO:0000313" key="3">
    <source>
        <dbReference type="EMBL" id="ANI25421.1"/>
    </source>
</evidence>
<dbReference type="InterPro" id="IPR007572">
    <property type="entry name" value="Uncharacterised_Ycf20"/>
</dbReference>
<protein>
    <submittedName>
        <fullName evidence="3">Hypothetical chloroplast RF20</fullName>
    </submittedName>
</protein>
<reference evidence="3" key="1">
    <citation type="journal article" date="2016" name="Front. Plant Sci.">
        <title>Comparative Chloroplast Genome Analyses of Streptophyte Green Algae Uncover Major Structural Alterations in the Klebsormidiophyceae, Coleochaetophyceae and Zygnematophyceae.</title>
        <authorList>
            <person name="Lemieux C."/>
            <person name="Otis C."/>
            <person name="Turmel M."/>
        </authorList>
    </citation>
    <scope>NUCLEOTIDE SEQUENCE</scope>
</reference>